<keyword evidence="3" id="KW-0132">Cell division</keyword>
<dbReference type="OrthoDB" id="9811016at2"/>
<evidence type="ECO:0000256" key="2">
    <source>
        <dbReference type="ARBA" id="ARBA00044777"/>
    </source>
</evidence>
<reference evidence="4 5" key="1">
    <citation type="submission" date="2016-09" db="EMBL/GenBank/DDBJ databases">
        <title>Genomic analysis reveals versatility of anaerobic energy metabolism of Geosporobacter ferrireducens IRF9 of phylum Firmicutes.</title>
        <authorList>
            <person name="Kim S.-J."/>
        </authorList>
    </citation>
    <scope>NUCLEOTIDE SEQUENCE [LARGE SCALE GENOMIC DNA]</scope>
    <source>
        <strain evidence="4 5">IRF9</strain>
    </source>
</reference>
<dbReference type="STRING" id="1424294.Gferi_00160"/>
<evidence type="ECO:0000313" key="4">
    <source>
        <dbReference type="EMBL" id="AOT68129.1"/>
    </source>
</evidence>
<protein>
    <recommendedName>
        <fullName evidence="2 3">Segregation and condensation protein A</fullName>
    </recommendedName>
</protein>
<name>A0A1D8GB40_9FIRM</name>
<dbReference type="EMBL" id="CP017269">
    <property type="protein sequence ID" value="AOT68129.1"/>
    <property type="molecule type" value="Genomic_DNA"/>
</dbReference>
<dbReference type="PANTHER" id="PTHR33969:SF2">
    <property type="entry name" value="SEGREGATION AND CONDENSATION PROTEIN A"/>
    <property type="match status" value="1"/>
</dbReference>
<dbReference type="GO" id="GO:0005737">
    <property type="term" value="C:cytoplasm"/>
    <property type="evidence" value="ECO:0007669"/>
    <property type="project" value="UniProtKB-SubCell"/>
</dbReference>
<comment type="function">
    <text evidence="3">Participates in chromosomal partition during cell division. May act via the formation of a condensin-like complex containing Smc and ScpB that pull DNA away from mid-cell into both cell halves.</text>
</comment>
<comment type="subcellular location">
    <subcellularLocation>
        <location evidence="3">Cytoplasm</location>
    </subcellularLocation>
    <text evidence="3">Associated with two foci at the outer edges of the nucleoid region in young cells, and at four foci within both cell halves in older cells.</text>
</comment>
<dbReference type="Gene3D" id="6.10.250.2410">
    <property type="match status" value="1"/>
</dbReference>
<evidence type="ECO:0000313" key="5">
    <source>
        <dbReference type="Proteomes" id="UP000095743"/>
    </source>
</evidence>
<comment type="subunit">
    <text evidence="3">Component of a cohesin-like complex composed of ScpA, ScpB and the Smc homodimer, in which ScpA and ScpB bind to the head domain of Smc. The presence of the three proteins is required for the association of the complex with DNA.</text>
</comment>
<evidence type="ECO:0000256" key="1">
    <source>
        <dbReference type="ARBA" id="ARBA00022829"/>
    </source>
</evidence>
<proteinExistence type="inferred from homology"/>
<dbReference type="PANTHER" id="PTHR33969">
    <property type="entry name" value="SEGREGATION AND CONDENSATION PROTEIN A"/>
    <property type="match status" value="1"/>
</dbReference>
<dbReference type="AlphaFoldDB" id="A0A1D8GB40"/>
<organism evidence="4 5">
    <name type="scientific">Geosporobacter ferrireducens</name>
    <dbReference type="NCBI Taxonomy" id="1424294"/>
    <lineage>
        <taxon>Bacteria</taxon>
        <taxon>Bacillati</taxon>
        <taxon>Bacillota</taxon>
        <taxon>Clostridia</taxon>
        <taxon>Peptostreptococcales</taxon>
        <taxon>Thermotaleaceae</taxon>
        <taxon>Geosporobacter</taxon>
    </lineage>
</organism>
<dbReference type="Pfam" id="PF02616">
    <property type="entry name" value="SMC_ScpA"/>
    <property type="match status" value="1"/>
</dbReference>
<dbReference type="GO" id="GO:0007059">
    <property type="term" value="P:chromosome segregation"/>
    <property type="evidence" value="ECO:0007669"/>
    <property type="project" value="UniProtKB-UniRule"/>
</dbReference>
<dbReference type="GO" id="GO:0051301">
    <property type="term" value="P:cell division"/>
    <property type="evidence" value="ECO:0007669"/>
    <property type="project" value="UniProtKB-KW"/>
</dbReference>
<gene>
    <name evidence="3" type="primary">scpA</name>
    <name evidence="4" type="ORF">Gferi_00160</name>
</gene>
<sequence length="251" mass="29974">MSYNVKLETFEGPFDLLFHLIEKEEVDIYDIPIAKITAQYLAYIEEMQRVDLEVASEFLLMAATLIEIKSKMLLPNIKEEQLALNIDDIDPRQELITRLIEYKKYKNIALELKKREEEYKKIFYKPQEQLDEYIKYESNEVYDLNITDLINAVNNIFQKRKNINVTKFFVNEIKRDEISIEMKMKQIQNYLMTKISVRFDELFEDAMNKREIIATFIALLELMKLNFLVVQQSNIFGEILVKRRISTNEVQ</sequence>
<dbReference type="InterPro" id="IPR003768">
    <property type="entry name" value="ScpA"/>
</dbReference>
<evidence type="ECO:0000256" key="3">
    <source>
        <dbReference type="HAMAP-Rule" id="MF_01805"/>
    </source>
</evidence>
<keyword evidence="1 3" id="KW-0159">Chromosome partition</keyword>
<dbReference type="Gene3D" id="1.10.10.580">
    <property type="entry name" value="Structural maintenance of chromosome 1. Chain E"/>
    <property type="match status" value="1"/>
</dbReference>
<comment type="similarity">
    <text evidence="3">Belongs to the ScpA family.</text>
</comment>
<keyword evidence="3" id="KW-0963">Cytoplasm</keyword>
<keyword evidence="5" id="KW-1185">Reference proteome</keyword>
<dbReference type="RefSeq" id="WP_069973683.1">
    <property type="nucleotide sequence ID" value="NZ_CP017269.1"/>
</dbReference>
<dbReference type="InterPro" id="IPR023093">
    <property type="entry name" value="ScpA-like_C"/>
</dbReference>
<accession>A0A1D8GB40</accession>
<dbReference type="Proteomes" id="UP000095743">
    <property type="component" value="Chromosome"/>
</dbReference>
<dbReference type="KEGG" id="gfe:Gferi_00160"/>
<keyword evidence="3" id="KW-0131">Cell cycle</keyword>
<dbReference type="GO" id="GO:0006260">
    <property type="term" value="P:DNA replication"/>
    <property type="evidence" value="ECO:0007669"/>
    <property type="project" value="UniProtKB-UniRule"/>
</dbReference>
<dbReference type="HAMAP" id="MF_01805">
    <property type="entry name" value="ScpA"/>
    <property type="match status" value="1"/>
</dbReference>